<organism evidence="2 3">
    <name type="scientific">Hypholoma sublateritium (strain FD-334 SS-4)</name>
    <dbReference type="NCBI Taxonomy" id="945553"/>
    <lineage>
        <taxon>Eukaryota</taxon>
        <taxon>Fungi</taxon>
        <taxon>Dikarya</taxon>
        <taxon>Basidiomycota</taxon>
        <taxon>Agaricomycotina</taxon>
        <taxon>Agaricomycetes</taxon>
        <taxon>Agaricomycetidae</taxon>
        <taxon>Agaricales</taxon>
        <taxon>Agaricineae</taxon>
        <taxon>Strophariaceae</taxon>
        <taxon>Hypholoma</taxon>
    </lineage>
</organism>
<sequence length="57" mass="6020">MDGGHRSSRSDGSPREVRHSSASLAPQPSCPPPAVTRALCEAPPPPPTTLRYPAMQL</sequence>
<feature type="region of interest" description="Disordered" evidence="1">
    <location>
        <begin position="1"/>
        <end position="57"/>
    </location>
</feature>
<reference evidence="3" key="1">
    <citation type="submission" date="2014-04" db="EMBL/GenBank/DDBJ databases">
        <title>Evolutionary Origins and Diversification of the Mycorrhizal Mutualists.</title>
        <authorList>
            <consortium name="DOE Joint Genome Institute"/>
            <consortium name="Mycorrhizal Genomics Consortium"/>
            <person name="Kohler A."/>
            <person name="Kuo A."/>
            <person name="Nagy L.G."/>
            <person name="Floudas D."/>
            <person name="Copeland A."/>
            <person name="Barry K.W."/>
            <person name="Cichocki N."/>
            <person name="Veneault-Fourrey C."/>
            <person name="LaButti K."/>
            <person name="Lindquist E.A."/>
            <person name="Lipzen A."/>
            <person name="Lundell T."/>
            <person name="Morin E."/>
            <person name="Murat C."/>
            <person name="Riley R."/>
            <person name="Ohm R."/>
            <person name="Sun H."/>
            <person name="Tunlid A."/>
            <person name="Henrissat B."/>
            <person name="Grigoriev I.V."/>
            <person name="Hibbett D.S."/>
            <person name="Martin F."/>
        </authorList>
    </citation>
    <scope>NUCLEOTIDE SEQUENCE [LARGE SCALE GENOMIC DNA]</scope>
    <source>
        <strain evidence="3">FD-334 SS-4</strain>
    </source>
</reference>
<proteinExistence type="predicted"/>
<protein>
    <submittedName>
        <fullName evidence="2">Uncharacterized protein</fullName>
    </submittedName>
</protein>
<dbReference type="EMBL" id="KN817551">
    <property type="protein sequence ID" value="KJA22301.1"/>
    <property type="molecule type" value="Genomic_DNA"/>
</dbReference>
<evidence type="ECO:0000256" key="1">
    <source>
        <dbReference type="SAM" id="MobiDB-lite"/>
    </source>
</evidence>
<dbReference type="AlphaFoldDB" id="A0A0D2P0Q7"/>
<evidence type="ECO:0000313" key="2">
    <source>
        <dbReference type="EMBL" id="KJA22301.1"/>
    </source>
</evidence>
<name>A0A0D2P0Q7_HYPSF</name>
<dbReference type="Proteomes" id="UP000054270">
    <property type="component" value="Unassembled WGS sequence"/>
</dbReference>
<evidence type="ECO:0000313" key="3">
    <source>
        <dbReference type="Proteomes" id="UP000054270"/>
    </source>
</evidence>
<keyword evidence="3" id="KW-1185">Reference proteome</keyword>
<gene>
    <name evidence="2" type="ORF">HYPSUDRAFT_41178</name>
</gene>
<feature type="compositionally biased region" description="Basic and acidic residues" evidence="1">
    <location>
        <begin position="1"/>
        <end position="19"/>
    </location>
</feature>
<accession>A0A0D2P0Q7</accession>